<evidence type="ECO:0000313" key="10">
    <source>
        <dbReference type="Proteomes" id="UP000440367"/>
    </source>
</evidence>
<protein>
    <recommendedName>
        <fullName evidence="13">Methyltransferase domain-containing protein</fullName>
    </recommendedName>
</protein>
<proteinExistence type="predicted"/>
<dbReference type="Proteomes" id="UP000440367">
    <property type="component" value="Unassembled WGS sequence"/>
</dbReference>
<evidence type="ECO:0000313" key="6">
    <source>
        <dbReference type="EMBL" id="KAE9321221.1"/>
    </source>
</evidence>
<name>A0A6A3F991_9STRA</name>
<sequence>MVPLDWEYCSCILKQLQTAAHVVHRSLRGDGSGSGSKRALQKLLPKILSCLQYFRKAIDASFLQDTAEMTNQHESSCPSTVTQDQMEEIAELLAATQMYTRYKIPTIENIQQERLQRVQAELDAVAQLGDVLSSHSLRSVSLADSEKLKRLVTRLRKQEQELAFHRGLLKSQQEFSGPDSVYSAENFAFGSTPFPTWLNLFTQRSVLDAIARAPKHAKLTVFGSSSGSLVLFAAIALGLPSVGVEILPFLHEQAEQTSEELRIPTDKCRFVCADMLTMPLQDTSILVLTSQCWDSELYQQIQRKLETELHPGTLVLDYKKTLQKSHHFHMVQQLAHQRVSWTNSQSLFIFERL</sequence>
<accession>A0A6A3F991</accession>
<dbReference type="EMBL" id="QXFZ01000169">
    <property type="protein sequence ID" value="KAE9129148.1"/>
    <property type="molecule type" value="Genomic_DNA"/>
</dbReference>
<organism evidence="1 7">
    <name type="scientific">Phytophthora fragariae</name>
    <dbReference type="NCBI Taxonomy" id="53985"/>
    <lineage>
        <taxon>Eukaryota</taxon>
        <taxon>Sar</taxon>
        <taxon>Stramenopiles</taxon>
        <taxon>Oomycota</taxon>
        <taxon>Peronosporomycetes</taxon>
        <taxon>Peronosporales</taxon>
        <taxon>Peronosporaceae</taxon>
        <taxon>Phytophthora</taxon>
    </lineage>
</organism>
<evidence type="ECO:0000313" key="12">
    <source>
        <dbReference type="Proteomes" id="UP000441208"/>
    </source>
</evidence>
<dbReference type="OrthoDB" id="206420at2759"/>
<keyword evidence="8" id="KW-1185">Reference proteome</keyword>
<dbReference type="Proteomes" id="UP000441208">
    <property type="component" value="Unassembled WGS sequence"/>
</dbReference>
<evidence type="ECO:0000313" key="1">
    <source>
        <dbReference type="EMBL" id="KAE8940957.1"/>
    </source>
</evidence>
<dbReference type="Proteomes" id="UP000429523">
    <property type="component" value="Unassembled WGS sequence"/>
</dbReference>
<reference evidence="7 8" key="1">
    <citation type="submission" date="2018-08" db="EMBL/GenBank/DDBJ databases">
        <title>Genomic investigation of the strawberry pathogen Phytophthora fragariae indicates pathogenicity is determined by transcriptional variation in three key races.</title>
        <authorList>
            <person name="Adams T.M."/>
            <person name="Armitage A.D."/>
            <person name="Sobczyk M.K."/>
            <person name="Bates H.J."/>
            <person name="Dunwell J.M."/>
            <person name="Nellist C.F."/>
            <person name="Harrison R.J."/>
        </authorList>
    </citation>
    <scope>NUCLEOTIDE SEQUENCE [LARGE SCALE GENOMIC DNA]</scope>
    <source>
        <strain evidence="6 9">A4</strain>
        <strain evidence="5 10">BC-1</strain>
        <strain evidence="4 8">NOV-27</strain>
        <strain evidence="3 11">NOV-5</strain>
        <strain evidence="2 12">NOV-71</strain>
        <strain evidence="1 7">NOV-9</strain>
    </source>
</reference>
<dbReference type="EMBL" id="QXGD01000018">
    <property type="protein sequence ID" value="KAE9257672.1"/>
    <property type="molecule type" value="Genomic_DNA"/>
</dbReference>
<comment type="caution">
    <text evidence="1">The sequence shown here is derived from an EMBL/GenBank/DDBJ whole genome shotgun (WGS) entry which is preliminary data.</text>
</comment>
<evidence type="ECO:0000313" key="3">
    <source>
        <dbReference type="EMBL" id="KAE9150546.1"/>
    </source>
</evidence>
<dbReference type="SUPFAM" id="SSF53335">
    <property type="entry name" value="S-adenosyl-L-methionine-dependent methyltransferases"/>
    <property type="match status" value="1"/>
</dbReference>
<dbReference type="EMBL" id="QXGF01000392">
    <property type="protein sequence ID" value="KAE8940957.1"/>
    <property type="molecule type" value="Genomic_DNA"/>
</dbReference>
<dbReference type="EMBL" id="QXGE01000180">
    <property type="protein sequence ID" value="KAE9321221.1"/>
    <property type="molecule type" value="Genomic_DNA"/>
</dbReference>
<dbReference type="EMBL" id="QXGA01000184">
    <property type="protein sequence ID" value="KAE9150546.1"/>
    <property type="molecule type" value="Genomic_DNA"/>
</dbReference>
<dbReference type="Proteomes" id="UP000433483">
    <property type="component" value="Unassembled WGS sequence"/>
</dbReference>
<evidence type="ECO:0000313" key="5">
    <source>
        <dbReference type="EMBL" id="KAE9257672.1"/>
    </source>
</evidence>
<dbReference type="AlphaFoldDB" id="A0A6A3F991"/>
<evidence type="ECO:0000313" key="7">
    <source>
        <dbReference type="Proteomes" id="UP000429523"/>
    </source>
</evidence>
<evidence type="ECO:0000313" key="11">
    <source>
        <dbReference type="Proteomes" id="UP000440732"/>
    </source>
</evidence>
<evidence type="ECO:0008006" key="13">
    <source>
        <dbReference type="Google" id="ProtNLM"/>
    </source>
</evidence>
<dbReference type="Gene3D" id="3.40.50.150">
    <property type="entry name" value="Vaccinia Virus protein VP39"/>
    <property type="match status" value="1"/>
</dbReference>
<evidence type="ECO:0000313" key="4">
    <source>
        <dbReference type="EMBL" id="KAE9226416.1"/>
    </source>
</evidence>
<evidence type="ECO:0000313" key="9">
    <source>
        <dbReference type="Proteomes" id="UP000437068"/>
    </source>
</evidence>
<evidence type="ECO:0000313" key="2">
    <source>
        <dbReference type="EMBL" id="KAE9129148.1"/>
    </source>
</evidence>
<dbReference type="EMBL" id="QXGB01000174">
    <property type="protein sequence ID" value="KAE9226416.1"/>
    <property type="molecule type" value="Genomic_DNA"/>
</dbReference>
<dbReference type="InterPro" id="IPR029063">
    <property type="entry name" value="SAM-dependent_MTases_sf"/>
</dbReference>
<dbReference type="Proteomes" id="UP000440732">
    <property type="component" value="Unassembled WGS sequence"/>
</dbReference>
<evidence type="ECO:0000313" key="8">
    <source>
        <dbReference type="Proteomes" id="UP000433483"/>
    </source>
</evidence>
<dbReference type="Proteomes" id="UP000437068">
    <property type="component" value="Unassembled WGS sequence"/>
</dbReference>
<gene>
    <name evidence="6" type="ORF">PF001_g5022</name>
    <name evidence="5" type="ORF">PF002_g836</name>
    <name evidence="4" type="ORF">PF005_g5128</name>
    <name evidence="3" type="ORF">PF006_g5093</name>
    <name evidence="2" type="ORF">PF007_g5016</name>
    <name evidence="1" type="ORF">PF009_g9248</name>
</gene>